<dbReference type="SUPFAM" id="SSF51658">
    <property type="entry name" value="Xylose isomerase-like"/>
    <property type="match status" value="1"/>
</dbReference>
<dbReference type="InterPro" id="IPR036237">
    <property type="entry name" value="Xyl_isomerase-like_sf"/>
</dbReference>
<dbReference type="Gene3D" id="3.20.20.150">
    <property type="entry name" value="Divalent-metal-dependent TIM barrel enzymes"/>
    <property type="match status" value="1"/>
</dbReference>
<reference evidence="2 3" key="1">
    <citation type="submission" date="2020-01" db="EMBL/GenBank/DDBJ databases">
        <title>Anaeroalcalibacter tamaniensis gen. nov., sp. nov., moderately halophilic strictly anaerobic fermenter bacterium from mud volcano of Taman peninsula.</title>
        <authorList>
            <person name="Frolova A."/>
            <person name="Merkel A.Y."/>
            <person name="Slobodkin A.I."/>
        </authorList>
    </citation>
    <scope>NUCLEOTIDE SEQUENCE [LARGE SCALE GENOMIC DNA]</scope>
    <source>
        <strain evidence="2 3">F-3ap</strain>
    </source>
</reference>
<dbReference type="InterPro" id="IPR050312">
    <property type="entry name" value="IolE/XylAMocC-like"/>
</dbReference>
<gene>
    <name evidence="2" type="ORF">GXN74_04585</name>
</gene>
<dbReference type="PANTHER" id="PTHR12110">
    <property type="entry name" value="HYDROXYPYRUVATE ISOMERASE"/>
    <property type="match status" value="1"/>
</dbReference>
<proteinExistence type="predicted"/>
<organism evidence="2 3">
    <name type="scientific">Anaerotalea alkaliphila</name>
    <dbReference type="NCBI Taxonomy" id="2662126"/>
    <lineage>
        <taxon>Bacteria</taxon>
        <taxon>Bacillati</taxon>
        <taxon>Bacillota</taxon>
        <taxon>Clostridia</taxon>
        <taxon>Eubacteriales</taxon>
        <taxon>Anaerotalea</taxon>
    </lineage>
</organism>
<evidence type="ECO:0000313" key="2">
    <source>
        <dbReference type="EMBL" id="NDL67024.1"/>
    </source>
</evidence>
<comment type="caution">
    <text evidence="2">The sequence shown here is derived from an EMBL/GenBank/DDBJ whole genome shotgun (WGS) entry which is preliminary data.</text>
</comment>
<name>A0A7X5KLT2_9FIRM</name>
<dbReference type="PANTHER" id="PTHR12110:SF41">
    <property type="entry name" value="INOSOSE DEHYDRATASE"/>
    <property type="match status" value="1"/>
</dbReference>
<sequence length="269" mass="29535">MKLGYMTNAFGALVGSGGGVTNIKDVRYVTVCDDEEAISEITSKGFHAVEMFDGNISSYEENPEKFRKILEKHNAELLGVYIGAGFIYQDCLEDELYRIDKVSKLASAFGATHVVLGGGAVRGTGIRESDYELLAKGLEKARGIIEKHGLVASYHPHLGSMAENPEQIHKLFALTDIAFCPDVAHLQAGGGDALELVKAYSDRIRYVHLKDWNGKEFVPLGKGIVDLKGIIQHLKEKNYTGDWLVEIDGYSGSPSEACETSYQFLQELL</sequence>
<evidence type="ECO:0000313" key="3">
    <source>
        <dbReference type="Proteomes" id="UP000461585"/>
    </source>
</evidence>
<dbReference type="Proteomes" id="UP000461585">
    <property type="component" value="Unassembled WGS sequence"/>
</dbReference>
<keyword evidence="3" id="KW-1185">Reference proteome</keyword>
<evidence type="ECO:0000259" key="1">
    <source>
        <dbReference type="Pfam" id="PF01261"/>
    </source>
</evidence>
<feature type="domain" description="Xylose isomerase-like TIM barrel" evidence="1">
    <location>
        <begin position="43"/>
        <end position="267"/>
    </location>
</feature>
<dbReference type="Pfam" id="PF01261">
    <property type="entry name" value="AP_endonuc_2"/>
    <property type="match status" value="1"/>
</dbReference>
<dbReference type="InterPro" id="IPR013022">
    <property type="entry name" value="Xyl_isomerase-like_TIM-brl"/>
</dbReference>
<dbReference type="AlphaFoldDB" id="A0A7X5KLT2"/>
<protein>
    <submittedName>
        <fullName evidence="2">TIM barrel protein</fullName>
    </submittedName>
</protein>
<dbReference type="EMBL" id="JAAEEH010000009">
    <property type="protein sequence ID" value="NDL67024.1"/>
    <property type="molecule type" value="Genomic_DNA"/>
</dbReference>
<dbReference type="RefSeq" id="WP_162369753.1">
    <property type="nucleotide sequence ID" value="NZ_JAAEEH010000009.1"/>
</dbReference>
<accession>A0A7X5KLT2</accession>